<proteinExistence type="predicted"/>
<evidence type="ECO:0000256" key="1">
    <source>
        <dbReference type="SAM" id="SignalP"/>
    </source>
</evidence>
<feature type="signal peptide" evidence="1">
    <location>
        <begin position="1"/>
        <end position="18"/>
    </location>
</feature>
<evidence type="ECO:0000313" key="2">
    <source>
        <dbReference type="EMBL" id="OHX12176.1"/>
    </source>
</evidence>
<dbReference type="RefSeq" id="WP_071115091.1">
    <property type="nucleotide sequence ID" value="NZ_MKCS01000001.1"/>
</dbReference>
<organism evidence="2 3">
    <name type="scientific">Chromobacterium sphagni</name>
    <dbReference type="NCBI Taxonomy" id="1903179"/>
    <lineage>
        <taxon>Bacteria</taxon>
        <taxon>Pseudomonadati</taxon>
        <taxon>Pseudomonadota</taxon>
        <taxon>Betaproteobacteria</taxon>
        <taxon>Neisseriales</taxon>
        <taxon>Chromobacteriaceae</taxon>
        <taxon>Chromobacterium</taxon>
    </lineage>
</organism>
<evidence type="ECO:0000313" key="3">
    <source>
        <dbReference type="Proteomes" id="UP000180088"/>
    </source>
</evidence>
<evidence type="ECO:0008006" key="4">
    <source>
        <dbReference type="Google" id="ProtNLM"/>
    </source>
</evidence>
<dbReference type="PROSITE" id="PS51257">
    <property type="entry name" value="PROKAR_LIPOPROTEIN"/>
    <property type="match status" value="1"/>
</dbReference>
<dbReference type="STRING" id="1903179.BI347_00685"/>
<gene>
    <name evidence="2" type="ORF">BI347_00685</name>
</gene>
<feature type="chain" id="PRO_5010196639" description="Lipoprotein" evidence="1">
    <location>
        <begin position="19"/>
        <end position="158"/>
    </location>
</feature>
<dbReference type="AlphaFoldDB" id="A0A1S1WZ15"/>
<reference evidence="2 3" key="1">
    <citation type="submission" date="2016-09" db="EMBL/GenBank/DDBJ databases">
        <title>Chromobacterium muskegensis sp. nov., an insecticidal bacterium isolated from Sphagnum bogs.</title>
        <authorList>
            <person name="Sparks M.E."/>
            <person name="Blackburn M.B."/>
            <person name="Gundersen-Rindal D.E."/>
            <person name="Mitchell A."/>
            <person name="Farrar R."/>
            <person name="Kuhar D."/>
        </authorList>
    </citation>
    <scope>NUCLEOTIDE SEQUENCE [LARGE SCALE GENOMIC DNA]</scope>
    <source>
        <strain evidence="2 3">37-2</strain>
    </source>
</reference>
<comment type="caution">
    <text evidence="2">The sequence shown here is derived from an EMBL/GenBank/DDBJ whole genome shotgun (WGS) entry which is preliminary data.</text>
</comment>
<dbReference type="EMBL" id="MKCS01000001">
    <property type="protein sequence ID" value="OHX12176.1"/>
    <property type="molecule type" value="Genomic_DNA"/>
</dbReference>
<dbReference type="OrthoDB" id="7011540at2"/>
<sequence>MKNFPALAVCALALSGCAATSTTTLSGSAPNGAVAIYDSKQVARLPLPQTKAYPVTPTSHYEFKASGEGKPSLYGLLPMKYNGGNIAVGILLFPPALLLLHEVYPYYDFDLDQGVVRYRARETDNWTEYKPTEQEANNARRHIDFAASEPVAAIPRNN</sequence>
<accession>A0A1S1WZ15</accession>
<name>A0A1S1WZ15_9NEIS</name>
<keyword evidence="1" id="KW-0732">Signal</keyword>
<dbReference type="Proteomes" id="UP000180088">
    <property type="component" value="Unassembled WGS sequence"/>
</dbReference>
<protein>
    <recommendedName>
        <fullName evidence="4">Lipoprotein</fullName>
    </recommendedName>
</protein>